<feature type="transmembrane region" description="Helical" evidence="1">
    <location>
        <begin position="15"/>
        <end position="37"/>
    </location>
</feature>
<evidence type="ECO:0000256" key="1">
    <source>
        <dbReference type="SAM" id="Phobius"/>
    </source>
</evidence>
<accession>A0A0A8ZR08</accession>
<keyword evidence="1" id="KW-1133">Transmembrane helix</keyword>
<dbReference type="AlphaFoldDB" id="A0A0A8ZR08"/>
<dbReference type="EMBL" id="GBRH01260613">
    <property type="protein sequence ID" value="JAD37282.1"/>
    <property type="molecule type" value="Transcribed_RNA"/>
</dbReference>
<evidence type="ECO:0000313" key="2">
    <source>
        <dbReference type="EMBL" id="JAD37282.1"/>
    </source>
</evidence>
<reference evidence="2" key="2">
    <citation type="journal article" date="2015" name="Data Brief">
        <title>Shoot transcriptome of the giant reed, Arundo donax.</title>
        <authorList>
            <person name="Barrero R.A."/>
            <person name="Guerrero F.D."/>
            <person name="Moolhuijzen P."/>
            <person name="Goolsby J.A."/>
            <person name="Tidwell J."/>
            <person name="Bellgard S.E."/>
            <person name="Bellgard M.I."/>
        </authorList>
    </citation>
    <scope>NUCLEOTIDE SEQUENCE</scope>
    <source>
        <tissue evidence="2">Shoot tissue taken approximately 20 cm above the soil surface</tissue>
    </source>
</reference>
<keyword evidence="1" id="KW-0472">Membrane</keyword>
<sequence length="47" mass="5330">MLMFVSPCFMNATMLHIYVCSPLGFYLVYAGSTKSLYFSGLRKKSLL</sequence>
<proteinExistence type="predicted"/>
<organism evidence="2">
    <name type="scientific">Arundo donax</name>
    <name type="common">Giant reed</name>
    <name type="synonym">Donax arundinaceus</name>
    <dbReference type="NCBI Taxonomy" id="35708"/>
    <lineage>
        <taxon>Eukaryota</taxon>
        <taxon>Viridiplantae</taxon>
        <taxon>Streptophyta</taxon>
        <taxon>Embryophyta</taxon>
        <taxon>Tracheophyta</taxon>
        <taxon>Spermatophyta</taxon>
        <taxon>Magnoliopsida</taxon>
        <taxon>Liliopsida</taxon>
        <taxon>Poales</taxon>
        <taxon>Poaceae</taxon>
        <taxon>PACMAD clade</taxon>
        <taxon>Arundinoideae</taxon>
        <taxon>Arundineae</taxon>
        <taxon>Arundo</taxon>
    </lineage>
</organism>
<reference evidence="2" key="1">
    <citation type="submission" date="2014-09" db="EMBL/GenBank/DDBJ databases">
        <authorList>
            <person name="Magalhaes I.L.F."/>
            <person name="Oliveira U."/>
            <person name="Santos F.R."/>
            <person name="Vidigal T.H.D.A."/>
            <person name="Brescovit A.D."/>
            <person name="Santos A.J."/>
        </authorList>
    </citation>
    <scope>NUCLEOTIDE SEQUENCE</scope>
    <source>
        <tissue evidence="2">Shoot tissue taken approximately 20 cm above the soil surface</tissue>
    </source>
</reference>
<name>A0A0A8ZR08_ARUDO</name>
<keyword evidence="1" id="KW-0812">Transmembrane</keyword>
<protein>
    <submittedName>
        <fullName evidence="2">Uncharacterized protein</fullName>
    </submittedName>
</protein>